<protein>
    <submittedName>
        <fullName evidence="1">Uncharacterized protein</fullName>
    </submittedName>
</protein>
<proteinExistence type="predicted"/>
<organism evidence="1 2">
    <name type="scientific">Holothuria leucospilota</name>
    <name type="common">Black long sea cucumber</name>
    <name type="synonym">Mertensiothuria leucospilota</name>
    <dbReference type="NCBI Taxonomy" id="206669"/>
    <lineage>
        <taxon>Eukaryota</taxon>
        <taxon>Metazoa</taxon>
        <taxon>Echinodermata</taxon>
        <taxon>Eleutherozoa</taxon>
        <taxon>Echinozoa</taxon>
        <taxon>Holothuroidea</taxon>
        <taxon>Aspidochirotacea</taxon>
        <taxon>Aspidochirotida</taxon>
        <taxon>Holothuriidae</taxon>
        <taxon>Holothuria</taxon>
    </lineage>
</organism>
<gene>
    <name evidence="1" type="ORF">HOLleu_40437</name>
</gene>
<dbReference type="EMBL" id="JAIZAY010000022">
    <property type="protein sequence ID" value="KAJ8020758.1"/>
    <property type="molecule type" value="Genomic_DNA"/>
</dbReference>
<dbReference type="Proteomes" id="UP001152320">
    <property type="component" value="Chromosome 22"/>
</dbReference>
<evidence type="ECO:0000313" key="2">
    <source>
        <dbReference type="Proteomes" id="UP001152320"/>
    </source>
</evidence>
<reference evidence="1" key="1">
    <citation type="submission" date="2021-10" db="EMBL/GenBank/DDBJ databases">
        <title>Tropical sea cucumber genome reveals ecological adaptation and Cuvierian tubules defense mechanism.</title>
        <authorList>
            <person name="Chen T."/>
        </authorList>
    </citation>
    <scope>NUCLEOTIDE SEQUENCE</scope>
    <source>
        <strain evidence="1">Nanhai2018</strain>
        <tissue evidence="1">Muscle</tissue>
    </source>
</reference>
<accession>A0A9Q0YDL7</accession>
<evidence type="ECO:0000313" key="1">
    <source>
        <dbReference type="EMBL" id="KAJ8020758.1"/>
    </source>
</evidence>
<comment type="caution">
    <text evidence="1">The sequence shown here is derived from an EMBL/GenBank/DDBJ whole genome shotgun (WGS) entry which is preliminary data.</text>
</comment>
<name>A0A9Q0YDL7_HOLLE</name>
<keyword evidence="2" id="KW-1185">Reference proteome</keyword>
<dbReference type="AlphaFoldDB" id="A0A9Q0YDL7"/>
<sequence length="76" mass="8578">MMGRPKGAEGAERGRSAFRTAWDVGARVRAICEFQGQHNELYLNVLEVNECWKAASNMDEVERTEKVRQGGPKLKL</sequence>